<organism evidence="2 3">
    <name type="scientific">Gordonia prachuapensis</name>
    <dbReference type="NCBI Taxonomy" id="3115651"/>
    <lineage>
        <taxon>Bacteria</taxon>
        <taxon>Bacillati</taxon>
        <taxon>Actinomycetota</taxon>
        <taxon>Actinomycetes</taxon>
        <taxon>Mycobacteriales</taxon>
        <taxon>Gordoniaceae</taxon>
        <taxon>Gordonia</taxon>
    </lineage>
</organism>
<dbReference type="PROSITE" id="PS51318">
    <property type="entry name" value="TAT"/>
    <property type="match status" value="1"/>
</dbReference>
<keyword evidence="1" id="KW-0732">Signal</keyword>
<accession>A0ABU7MVC2</accession>
<reference evidence="2 3" key="1">
    <citation type="submission" date="2024-01" db="EMBL/GenBank/DDBJ databases">
        <title>Draft genome sequence of Gordonia sp. PKS22-38.</title>
        <authorList>
            <person name="Suphannarot A."/>
            <person name="Mingma R."/>
        </authorList>
    </citation>
    <scope>NUCLEOTIDE SEQUENCE [LARGE SCALE GENOMIC DNA]</scope>
    <source>
        <strain evidence="2 3">PKS22-38</strain>
    </source>
</reference>
<dbReference type="Proteomes" id="UP001335729">
    <property type="component" value="Unassembled WGS sequence"/>
</dbReference>
<protein>
    <submittedName>
        <fullName evidence="2">MspA family porin</fullName>
    </submittedName>
</protein>
<feature type="chain" id="PRO_5046159230" evidence="1">
    <location>
        <begin position="37"/>
        <end position="218"/>
    </location>
</feature>
<proteinExistence type="predicted"/>
<evidence type="ECO:0000313" key="3">
    <source>
        <dbReference type="Proteomes" id="UP001335729"/>
    </source>
</evidence>
<name>A0ABU7MVC2_9ACTN</name>
<dbReference type="InterPro" id="IPR006311">
    <property type="entry name" value="TAT_signal"/>
</dbReference>
<comment type="caution">
    <text evidence="2">The sequence shown here is derived from an EMBL/GenBank/DDBJ whole genome shotgun (WGS) entry which is preliminary data.</text>
</comment>
<gene>
    <name evidence="2" type="ORF">V1Y59_14490</name>
</gene>
<sequence length="218" mass="21709">MSKFSKLGLRRTAAACAAAAVATVGLASMGAGNAAAAPLANGSKVITGIDGERVFTERTGESQYSVARVAYNGGIGRTALLSGTYKSTASEGVGGNLKVQILAGCQLDVGSLGGSLGGGISVLPSVGLDLSGGVSLPLAPGEAAIVDVTDKDFDSGSATIQLQDFEIEFPNCGGYASARTLTKVIASQGYEIGDDSSSVAGEGTLLQSTLYGQPFFVS</sequence>
<keyword evidence="3" id="KW-1185">Reference proteome</keyword>
<dbReference type="InterPro" id="IPR015286">
    <property type="entry name" value="Porin_fam_mycobact-type"/>
</dbReference>
<dbReference type="RefSeq" id="WP_330505668.1">
    <property type="nucleotide sequence ID" value="NZ_JAZDUE010000011.1"/>
</dbReference>
<feature type="signal peptide" evidence="1">
    <location>
        <begin position="1"/>
        <end position="36"/>
    </location>
</feature>
<evidence type="ECO:0000256" key="1">
    <source>
        <dbReference type="SAM" id="SignalP"/>
    </source>
</evidence>
<dbReference type="Pfam" id="PF09203">
    <property type="entry name" value="MspA"/>
    <property type="match status" value="1"/>
</dbReference>
<evidence type="ECO:0000313" key="2">
    <source>
        <dbReference type="EMBL" id="MEE4024291.1"/>
    </source>
</evidence>
<dbReference type="EMBL" id="JAZDUE010000011">
    <property type="protein sequence ID" value="MEE4024291.1"/>
    <property type="molecule type" value="Genomic_DNA"/>
</dbReference>